<protein>
    <recommendedName>
        <fullName evidence="5">H15 domain-containing protein</fullName>
    </recommendedName>
</protein>
<dbReference type="SMART" id="SM00526">
    <property type="entry name" value="H15"/>
    <property type="match status" value="2"/>
</dbReference>
<gene>
    <name evidence="6" type="ORF">P7K49_030656</name>
</gene>
<feature type="domain" description="H15" evidence="5">
    <location>
        <begin position="234"/>
        <end position="313"/>
    </location>
</feature>
<feature type="compositionally biased region" description="Low complexity" evidence="4">
    <location>
        <begin position="216"/>
        <end position="228"/>
    </location>
</feature>
<dbReference type="Proteomes" id="UP001266305">
    <property type="component" value="Unassembled WGS sequence"/>
</dbReference>
<dbReference type="CDD" id="cd00073">
    <property type="entry name" value="H15"/>
    <property type="match status" value="2"/>
</dbReference>
<evidence type="ECO:0000256" key="2">
    <source>
        <dbReference type="ARBA" id="ARBA00023125"/>
    </source>
</evidence>
<dbReference type="PANTHER" id="PTHR11467">
    <property type="entry name" value="HISTONE H1"/>
    <property type="match status" value="1"/>
</dbReference>
<keyword evidence="2" id="KW-0238">DNA-binding</keyword>
<dbReference type="Pfam" id="PF00538">
    <property type="entry name" value="Linker_histone"/>
    <property type="match status" value="2"/>
</dbReference>
<dbReference type="InterPro" id="IPR036388">
    <property type="entry name" value="WH-like_DNA-bd_sf"/>
</dbReference>
<feature type="domain" description="H15" evidence="5">
    <location>
        <begin position="1"/>
        <end position="72"/>
    </location>
</feature>
<feature type="region of interest" description="Disordered" evidence="4">
    <location>
        <begin position="315"/>
        <end position="337"/>
    </location>
</feature>
<evidence type="ECO:0000256" key="1">
    <source>
        <dbReference type="ARBA" id="ARBA00004123"/>
    </source>
</evidence>
<reference evidence="6 7" key="1">
    <citation type="submission" date="2023-05" db="EMBL/GenBank/DDBJ databases">
        <title>B98-5 Cell Line De Novo Hybrid Assembly: An Optical Mapping Approach.</title>
        <authorList>
            <person name="Kananen K."/>
            <person name="Auerbach J.A."/>
            <person name="Kautto E."/>
            <person name="Blachly J.S."/>
        </authorList>
    </citation>
    <scope>NUCLEOTIDE SEQUENCE [LARGE SCALE GENOMIC DNA]</scope>
    <source>
        <strain evidence="6">B95-8</strain>
        <tissue evidence="6">Cell line</tissue>
    </source>
</reference>
<name>A0ABQ9U4U4_SAGOE</name>
<feature type="region of interest" description="Disordered" evidence="4">
    <location>
        <begin position="106"/>
        <end position="234"/>
    </location>
</feature>
<comment type="caution">
    <text evidence="6">The sequence shown here is derived from an EMBL/GenBank/DDBJ whole genome shotgun (WGS) entry which is preliminary data.</text>
</comment>
<proteinExistence type="predicted"/>
<dbReference type="PROSITE" id="PS51504">
    <property type="entry name" value="H15"/>
    <property type="match status" value="2"/>
</dbReference>
<keyword evidence="3" id="KW-0539">Nucleus</keyword>
<evidence type="ECO:0000256" key="4">
    <source>
        <dbReference type="SAM" id="MobiDB-lite"/>
    </source>
</evidence>
<sequence length="378" mass="40897">MVLEAMQAGEQRQSTSVVAIKRYILRKYPAADGPRFKYLLKQALATGLRRGLLARPLNSKARGATGSFKSPQIWNEASCLEDGGHQAPEAPLSVLPHVLFQLVTNHERKIKPRKTASPTAPRRAGEARGKVPKKPDEAKEEPPKAGKVKKAAKSPAEVQKLPLKPGAATEKALKQGSKAKDTKAQPGEAQTVPPKPDKATRAPSSASGFRRKAEAQGSRRSQGPSRSSFPVGCRHPPVLRMVLEALQAGEQRRQGTSVAAIKVYILQKYPMVDVLRFKYLLKQALATGLRRGLLARPLNSKARGATGSFKVWDKTAPQHQDCHQPSGNPQGPDPGPDLSLLGPCILPNFRHIAAAVTVAMEHWGTFSAYPVLVPVVAR</sequence>
<dbReference type="Gene3D" id="1.10.10.10">
    <property type="entry name" value="Winged helix-like DNA-binding domain superfamily/Winged helix DNA-binding domain"/>
    <property type="match status" value="2"/>
</dbReference>
<evidence type="ECO:0000256" key="3">
    <source>
        <dbReference type="ARBA" id="ARBA00023242"/>
    </source>
</evidence>
<dbReference type="EMBL" id="JASSZA010000016">
    <property type="protein sequence ID" value="KAK2091372.1"/>
    <property type="molecule type" value="Genomic_DNA"/>
</dbReference>
<evidence type="ECO:0000313" key="7">
    <source>
        <dbReference type="Proteomes" id="UP001266305"/>
    </source>
</evidence>
<accession>A0ABQ9U4U4</accession>
<dbReference type="InterPro" id="IPR036390">
    <property type="entry name" value="WH_DNA-bd_sf"/>
</dbReference>
<evidence type="ECO:0000313" key="6">
    <source>
        <dbReference type="EMBL" id="KAK2091372.1"/>
    </source>
</evidence>
<feature type="compositionally biased region" description="Basic and acidic residues" evidence="4">
    <location>
        <begin position="123"/>
        <end position="144"/>
    </location>
</feature>
<comment type="subcellular location">
    <subcellularLocation>
        <location evidence="1">Nucleus</location>
    </subcellularLocation>
</comment>
<dbReference type="InterPro" id="IPR005818">
    <property type="entry name" value="Histone_H1/H5_H15"/>
</dbReference>
<dbReference type="PANTHER" id="PTHR11467:SF42">
    <property type="entry name" value="HISTONE H1.8"/>
    <property type="match status" value="1"/>
</dbReference>
<organism evidence="6 7">
    <name type="scientific">Saguinus oedipus</name>
    <name type="common">Cotton-top tamarin</name>
    <name type="synonym">Oedipomidas oedipus</name>
    <dbReference type="NCBI Taxonomy" id="9490"/>
    <lineage>
        <taxon>Eukaryota</taxon>
        <taxon>Metazoa</taxon>
        <taxon>Chordata</taxon>
        <taxon>Craniata</taxon>
        <taxon>Vertebrata</taxon>
        <taxon>Euteleostomi</taxon>
        <taxon>Mammalia</taxon>
        <taxon>Eutheria</taxon>
        <taxon>Euarchontoglires</taxon>
        <taxon>Primates</taxon>
        <taxon>Haplorrhini</taxon>
        <taxon>Platyrrhini</taxon>
        <taxon>Cebidae</taxon>
        <taxon>Callitrichinae</taxon>
        <taxon>Saguinus</taxon>
    </lineage>
</organism>
<evidence type="ECO:0000259" key="5">
    <source>
        <dbReference type="PROSITE" id="PS51504"/>
    </source>
</evidence>
<dbReference type="SUPFAM" id="SSF46785">
    <property type="entry name" value="Winged helix' DNA-binding domain"/>
    <property type="match status" value="2"/>
</dbReference>
<keyword evidence="7" id="KW-1185">Reference proteome</keyword>